<name>A0AAW1XRK3_RUBAR</name>
<dbReference type="EMBL" id="JBEDUW010000003">
    <property type="protein sequence ID" value="KAK9938680.1"/>
    <property type="molecule type" value="Genomic_DNA"/>
</dbReference>
<protein>
    <submittedName>
        <fullName evidence="1">Uncharacterized protein</fullName>
    </submittedName>
</protein>
<sequence>MLGSIDCMHWKWKNCPTAWAGAYNGRQGYPTIILEAEASYDTWIWHAFFGMPGSCNDLNVLGQSPVFHDMTAGIAPRFTYKVNRKDFDMGYYLADGIYPRWHTFVKTIPRPVSEMQKHFSKKQEGYRKDVERCFGILQARFSILRGGARLFKKETLRSIMMTCIILHNMIVDDERVDEDSDLECDVDVGDPMNLDLVEDYDQPSNPLPFEPVRVGINGDNFPGFMDRYDLVRDEYIHQILQDNLIEHNWKMRGNRGWANH</sequence>
<dbReference type="PANTHER" id="PTHR47150:SF5">
    <property type="entry name" value="OS07G0546750 PROTEIN"/>
    <property type="match status" value="1"/>
</dbReference>
<evidence type="ECO:0000313" key="1">
    <source>
        <dbReference type="EMBL" id="KAK9938680.1"/>
    </source>
</evidence>
<accession>A0AAW1XRK3</accession>
<evidence type="ECO:0000313" key="2">
    <source>
        <dbReference type="Proteomes" id="UP001457282"/>
    </source>
</evidence>
<dbReference type="PANTHER" id="PTHR47150">
    <property type="entry name" value="OS12G0169200 PROTEIN"/>
    <property type="match status" value="1"/>
</dbReference>
<dbReference type="InterPro" id="IPR006912">
    <property type="entry name" value="Harbinger_derived_prot"/>
</dbReference>
<comment type="caution">
    <text evidence="1">The sequence shown here is derived from an EMBL/GenBank/DDBJ whole genome shotgun (WGS) entry which is preliminary data.</text>
</comment>
<dbReference type="AlphaFoldDB" id="A0AAW1XRK3"/>
<dbReference type="Proteomes" id="UP001457282">
    <property type="component" value="Unassembled WGS sequence"/>
</dbReference>
<proteinExistence type="predicted"/>
<keyword evidence="2" id="KW-1185">Reference proteome</keyword>
<dbReference type="Pfam" id="PF04827">
    <property type="entry name" value="Plant_tran"/>
    <property type="match status" value="1"/>
</dbReference>
<gene>
    <name evidence="1" type="ORF">M0R45_015403</name>
</gene>
<organism evidence="1 2">
    <name type="scientific">Rubus argutus</name>
    <name type="common">Southern blackberry</name>
    <dbReference type="NCBI Taxonomy" id="59490"/>
    <lineage>
        <taxon>Eukaryota</taxon>
        <taxon>Viridiplantae</taxon>
        <taxon>Streptophyta</taxon>
        <taxon>Embryophyta</taxon>
        <taxon>Tracheophyta</taxon>
        <taxon>Spermatophyta</taxon>
        <taxon>Magnoliopsida</taxon>
        <taxon>eudicotyledons</taxon>
        <taxon>Gunneridae</taxon>
        <taxon>Pentapetalae</taxon>
        <taxon>rosids</taxon>
        <taxon>fabids</taxon>
        <taxon>Rosales</taxon>
        <taxon>Rosaceae</taxon>
        <taxon>Rosoideae</taxon>
        <taxon>Rosoideae incertae sedis</taxon>
        <taxon>Rubus</taxon>
    </lineage>
</organism>
<reference evidence="1 2" key="1">
    <citation type="journal article" date="2023" name="G3 (Bethesda)">
        <title>A chromosome-length genome assembly and annotation of blackberry (Rubus argutus, cv. 'Hillquist').</title>
        <authorList>
            <person name="Bruna T."/>
            <person name="Aryal R."/>
            <person name="Dudchenko O."/>
            <person name="Sargent D.J."/>
            <person name="Mead D."/>
            <person name="Buti M."/>
            <person name="Cavallini A."/>
            <person name="Hytonen T."/>
            <person name="Andres J."/>
            <person name="Pham M."/>
            <person name="Weisz D."/>
            <person name="Mascagni F."/>
            <person name="Usai G."/>
            <person name="Natali L."/>
            <person name="Bassil N."/>
            <person name="Fernandez G.E."/>
            <person name="Lomsadze A."/>
            <person name="Armour M."/>
            <person name="Olukolu B."/>
            <person name="Poorten T."/>
            <person name="Britton C."/>
            <person name="Davik J."/>
            <person name="Ashrafi H."/>
            <person name="Aiden E.L."/>
            <person name="Borodovsky M."/>
            <person name="Worthington M."/>
        </authorList>
    </citation>
    <scope>NUCLEOTIDE SEQUENCE [LARGE SCALE GENOMIC DNA]</scope>
    <source>
        <strain evidence="1">PI 553951</strain>
    </source>
</reference>